<comment type="caution">
    <text evidence="1">The sequence shown here is derived from an EMBL/GenBank/DDBJ whole genome shotgun (WGS) entry which is preliminary data.</text>
</comment>
<evidence type="ECO:0000313" key="2">
    <source>
        <dbReference type="Proteomes" id="UP001055811"/>
    </source>
</evidence>
<keyword evidence="2" id="KW-1185">Reference proteome</keyword>
<reference evidence="1 2" key="2">
    <citation type="journal article" date="2022" name="Mol. Ecol. Resour.">
        <title>The genomes of chicory, endive, great burdock and yacon provide insights into Asteraceae paleo-polyploidization history and plant inulin production.</title>
        <authorList>
            <person name="Fan W."/>
            <person name="Wang S."/>
            <person name="Wang H."/>
            <person name="Wang A."/>
            <person name="Jiang F."/>
            <person name="Liu H."/>
            <person name="Zhao H."/>
            <person name="Xu D."/>
            <person name="Zhang Y."/>
        </authorList>
    </citation>
    <scope>NUCLEOTIDE SEQUENCE [LARGE SCALE GENOMIC DNA]</scope>
    <source>
        <strain evidence="2">cv. Punajuju</strain>
        <tissue evidence="1">Leaves</tissue>
    </source>
</reference>
<name>A0ACB9F2I1_CICIN</name>
<reference evidence="2" key="1">
    <citation type="journal article" date="2022" name="Mol. Ecol. Resour.">
        <title>The genomes of chicory, endive, great burdock and yacon provide insights into Asteraceae palaeo-polyploidization history and plant inulin production.</title>
        <authorList>
            <person name="Fan W."/>
            <person name="Wang S."/>
            <person name="Wang H."/>
            <person name="Wang A."/>
            <person name="Jiang F."/>
            <person name="Liu H."/>
            <person name="Zhao H."/>
            <person name="Xu D."/>
            <person name="Zhang Y."/>
        </authorList>
    </citation>
    <scope>NUCLEOTIDE SEQUENCE [LARGE SCALE GENOMIC DNA]</scope>
    <source>
        <strain evidence="2">cv. Punajuju</strain>
    </source>
</reference>
<dbReference type="EMBL" id="CM042011">
    <property type="protein sequence ID" value="KAI3765151.1"/>
    <property type="molecule type" value="Genomic_DNA"/>
</dbReference>
<gene>
    <name evidence="1" type="ORF">L2E82_15177</name>
</gene>
<proteinExistence type="predicted"/>
<evidence type="ECO:0000313" key="1">
    <source>
        <dbReference type="EMBL" id="KAI3765151.1"/>
    </source>
</evidence>
<organism evidence="1 2">
    <name type="scientific">Cichorium intybus</name>
    <name type="common">Chicory</name>
    <dbReference type="NCBI Taxonomy" id="13427"/>
    <lineage>
        <taxon>Eukaryota</taxon>
        <taxon>Viridiplantae</taxon>
        <taxon>Streptophyta</taxon>
        <taxon>Embryophyta</taxon>
        <taxon>Tracheophyta</taxon>
        <taxon>Spermatophyta</taxon>
        <taxon>Magnoliopsida</taxon>
        <taxon>eudicotyledons</taxon>
        <taxon>Gunneridae</taxon>
        <taxon>Pentapetalae</taxon>
        <taxon>asterids</taxon>
        <taxon>campanulids</taxon>
        <taxon>Asterales</taxon>
        <taxon>Asteraceae</taxon>
        <taxon>Cichorioideae</taxon>
        <taxon>Cichorieae</taxon>
        <taxon>Cichoriinae</taxon>
        <taxon>Cichorium</taxon>
    </lineage>
</organism>
<protein>
    <submittedName>
        <fullName evidence="1">Uncharacterized protein</fullName>
    </submittedName>
</protein>
<accession>A0ACB9F2I1</accession>
<dbReference type="Proteomes" id="UP001055811">
    <property type="component" value="Linkage Group LG03"/>
</dbReference>
<sequence length="152" mass="16847">MAWVKVPTQVKPSTLELLKPSSDAITSQPRSQKRKRLSWDLLEMLLEMMLEQSVALTRETIALHEAMEKAISGSEGSWSVSSSHSVSALQKALATQAHFVDVEIDRTSLKIGEKIASGSSGDLYVYTVFQLHFNIITFIVEVPQLQPQAHSP</sequence>